<evidence type="ECO:0000313" key="4">
    <source>
        <dbReference type="Proteomes" id="UP000028547"/>
    </source>
</evidence>
<accession>A0A084SLT7</accession>
<evidence type="ECO:0000256" key="2">
    <source>
        <dbReference type="SAM" id="Phobius"/>
    </source>
</evidence>
<comment type="caution">
    <text evidence="3">The sequence shown here is derived from an EMBL/GenBank/DDBJ whole genome shotgun (WGS) entry which is preliminary data.</text>
</comment>
<reference evidence="3 4" key="1">
    <citation type="submission" date="2014-07" db="EMBL/GenBank/DDBJ databases">
        <title>Draft Genome Sequence of Gephyronic Acid Producer, Cystobacter violaceus Strain Cb vi76.</title>
        <authorList>
            <person name="Stevens D.C."/>
            <person name="Young J."/>
            <person name="Carmichael R."/>
            <person name="Tan J."/>
            <person name="Taylor R.E."/>
        </authorList>
    </citation>
    <scope>NUCLEOTIDE SEQUENCE [LARGE SCALE GENOMIC DNA]</scope>
    <source>
        <strain evidence="3 4">Cb vi76</strain>
    </source>
</reference>
<feature type="transmembrane region" description="Helical" evidence="2">
    <location>
        <begin position="270"/>
        <end position="292"/>
    </location>
</feature>
<keyword evidence="2" id="KW-0472">Membrane</keyword>
<evidence type="ECO:0000313" key="3">
    <source>
        <dbReference type="EMBL" id="KFA89422.1"/>
    </source>
</evidence>
<dbReference type="RefSeq" id="WP_043405225.1">
    <property type="nucleotide sequence ID" value="NZ_JPMI01000242.1"/>
</dbReference>
<name>A0A084SLT7_9BACT</name>
<evidence type="ECO:0000256" key="1">
    <source>
        <dbReference type="SAM" id="MobiDB-lite"/>
    </source>
</evidence>
<sequence length="322" mass="34822">MFEMLDVLLGVTFIFLLLSLICSAATEAIEIIIKKRAKALQETIVGLLGDQGAKNLYSHALIQSLQKEGGRPPSYIPTHIFVIALLEGVLHRGARGTLEELERTIAALPPPAARLKQSLQALLAAADGNLARFQAGIEDWFNASMDRLSGWYKRRTQVIIFCLGLVFAAAFNIDTIQVVNQLSRDDALRAALVSAAENAQRTGVPPGSDAGSAEERFQTQMTVLGNLGLPLGWSPKPDPSNQGASNQGASPPKKAMLADIRQPPETFMGWVLKVLGLLLTGLAVSLGAPFWFDILNKIVVVRSTVSPGEKARKERPRREVPA</sequence>
<keyword evidence="2" id="KW-1133">Transmembrane helix</keyword>
<organism evidence="3 4">
    <name type="scientific">Archangium violaceum Cb vi76</name>
    <dbReference type="NCBI Taxonomy" id="1406225"/>
    <lineage>
        <taxon>Bacteria</taxon>
        <taxon>Pseudomonadati</taxon>
        <taxon>Myxococcota</taxon>
        <taxon>Myxococcia</taxon>
        <taxon>Myxococcales</taxon>
        <taxon>Cystobacterineae</taxon>
        <taxon>Archangiaceae</taxon>
        <taxon>Archangium</taxon>
    </lineage>
</organism>
<keyword evidence="2" id="KW-0812">Transmembrane</keyword>
<feature type="compositionally biased region" description="Polar residues" evidence="1">
    <location>
        <begin position="239"/>
        <end position="249"/>
    </location>
</feature>
<protein>
    <submittedName>
        <fullName evidence="3">Uncharacterized protein</fullName>
    </submittedName>
</protein>
<feature type="region of interest" description="Disordered" evidence="1">
    <location>
        <begin position="234"/>
        <end position="254"/>
    </location>
</feature>
<proteinExistence type="predicted"/>
<dbReference type="AlphaFoldDB" id="A0A084SLT7"/>
<dbReference type="EMBL" id="JPMI01000242">
    <property type="protein sequence ID" value="KFA89422.1"/>
    <property type="molecule type" value="Genomic_DNA"/>
</dbReference>
<dbReference type="Proteomes" id="UP000028547">
    <property type="component" value="Unassembled WGS sequence"/>
</dbReference>
<gene>
    <name evidence="3" type="ORF">Q664_34870</name>
</gene>
<feature type="transmembrane region" description="Helical" evidence="2">
    <location>
        <begin position="158"/>
        <end position="179"/>
    </location>
</feature>